<keyword evidence="2" id="KW-1185">Reference proteome</keyword>
<dbReference type="EMBL" id="JAUEPT010000085">
    <property type="protein sequence ID" value="KAK0433105.1"/>
    <property type="molecule type" value="Genomic_DNA"/>
</dbReference>
<sequence>MDFTSDCYTCGLPGRVTASRDKSRDSDASTLLRQERPLVEDDNLWILQSITVFSSDITAIRQGLRRLQSLAVAMRVELDEIAAARRRYRSILAPIRRLPQEVLLAIFSLCRESYFGEDSLDPRKFPWFLGHVCHMWRDLVHSSPLLWSSVALMTRYTSHSIDMIRYHLEHSGNVLLDVFIDGAFRFRPLALKAVDCVYSHSHRWRNAELRMDEKRFTSHTFPCLRSLRLYYFSHSLNQRFLDAPALRNVVLRSSPDAICLSPHITHVAYLYLDVLDTRPLFAFPNLVECHVAQMKKSPSTSTVHHRSLRFLRIETPEILATLNFPALEYLDLPITKKNDVDVTFSFLLRSQCSLKHITIRDGPPKGVDVSSILTIQSVSLTHLFVVLDAENYHSICCILSYTESSDILAPRLQCIEVLFNGYCLLHDTFIRMIESRWLMTEKGLTRFQRLVIHTTGQYEANELMSSGNMRKMIREGLDVVIFEDFHQYRRSLRFWLDPSMAGKEEMWI</sequence>
<protein>
    <recommendedName>
        <fullName evidence="3">F-box domain-containing protein</fullName>
    </recommendedName>
</protein>
<dbReference type="Gene3D" id="1.20.1280.50">
    <property type="match status" value="1"/>
</dbReference>
<evidence type="ECO:0008006" key="3">
    <source>
        <dbReference type="Google" id="ProtNLM"/>
    </source>
</evidence>
<evidence type="ECO:0000313" key="1">
    <source>
        <dbReference type="EMBL" id="KAK0433105.1"/>
    </source>
</evidence>
<accession>A0AA39IZ04</accession>
<dbReference type="Proteomes" id="UP001175226">
    <property type="component" value="Unassembled WGS sequence"/>
</dbReference>
<gene>
    <name evidence="1" type="ORF">EV421DRAFT_2040366</name>
</gene>
<comment type="caution">
    <text evidence="1">The sequence shown here is derived from an EMBL/GenBank/DDBJ whole genome shotgun (WGS) entry which is preliminary data.</text>
</comment>
<evidence type="ECO:0000313" key="2">
    <source>
        <dbReference type="Proteomes" id="UP001175226"/>
    </source>
</evidence>
<reference evidence="1" key="1">
    <citation type="submission" date="2023-06" db="EMBL/GenBank/DDBJ databases">
        <authorList>
            <consortium name="Lawrence Berkeley National Laboratory"/>
            <person name="Ahrendt S."/>
            <person name="Sahu N."/>
            <person name="Indic B."/>
            <person name="Wong-Bajracharya J."/>
            <person name="Merenyi Z."/>
            <person name="Ke H.-M."/>
            <person name="Monk M."/>
            <person name="Kocsube S."/>
            <person name="Drula E."/>
            <person name="Lipzen A."/>
            <person name="Balint B."/>
            <person name="Henrissat B."/>
            <person name="Andreopoulos B."/>
            <person name="Martin F.M."/>
            <person name="Harder C.B."/>
            <person name="Rigling D."/>
            <person name="Ford K.L."/>
            <person name="Foster G.D."/>
            <person name="Pangilinan J."/>
            <person name="Papanicolaou A."/>
            <person name="Barry K."/>
            <person name="LaButti K."/>
            <person name="Viragh M."/>
            <person name="Koriabine M."/>
            <person name="Yan M."/>
            <person name="Riley R."/>
            <person name="Champramary S."/>
            <person name="Plett K.L."/>
            <person name="Tsai I.J."/>
            <person name="Slot J."/>
            <person name="Sipos G."/>
            <person name="Plett J."/>
            <person name="Nagy L.G."/>
            <person name="Grigoriev I.V."/>
        </authorList>
    </citation>
    <scope>NUCLEOTIDE SEQUENCE</scope>
    <source>
        <strain evidence="1">FPL87.14</strain>
    </source>
</reference>
<proteinExistence type="predicted"/>
<dbReference type="AlphaFoldDB" id="A0AA39IZ04"/>
<organism evidence="1 2">
    <name type="scientific">Armillaria borealis</name>
    <dbReference type="NCBI Taxonomy" id="47425"/>
    <lineage>
        <taxon>Eukaryota</taxon>
        <taxon>Fungi</taxon>
        <taxon>Dikarya</taxon>
        <taxon>Basidiomycota</taxon>
        <taxon>Agaricomycotina</taxon>
        <taxon>Agaricomycetes</taxon>
        <taxon>Agaricomycetidae</taxon>
        <taxon>Agaricales</taxon>
        <taxon>Marasmiineae</taxon>
        <taxon>Physalacriaceae</taxon>
        <taxon>Armillaria</taxon>
    </lineage>
</organism>
<name>A0AA39IZ04_9AGAR</name>